<comment type="caution">
    <text evidence="2">The sequence shown here is derived from an EMBL/GenBank/DDBJ whole genome shotgun (WGS) entry which is preliminary data.</text>
</comment>
<feature type="region of interest" description="Disordered" evidence="1">
    <location>
        <begin position="1"/>
        <end position="31"/>
    </location>
</feature>
<dbReference type="AlphaFoldDB" id="A0A433DLR1"/>
<protein>
    <submittedName>
        <fullName evidence="2">Uncharacterized protein</fullName>
    </submittedName>
</protein>
<proteinExistence type="predicted"/>
<evidence type="ECO:0000313" key="3">
    <source>
        <dbReference type="Proteomes" id="UP000268093"/>
    </source>
</evidence>
<name>A0A433DLR1_9FUNG</name>
<dbReference type="Proteomes" id="UP000268093">
    <property type="component" value="Unassembled WGS sequence"/>
</dbReference>
<accession>A0A433DLR1</accession>
<dbReference type="EMBL" id="RBNI01000509">
    <property type="protein sequence ID" value="RUP51747.1"/>
    <property type="molecule type" value="Genomic_DNA"/>
</dbReference>
<keyword evidence="3" id="KW-1185">Reference proteome</keyword>
<gene>
    <name evidence="2" type="ORF">BC936DRAFT_146257</name>
</gene>
<reference evidence="2 3" key="1">
    <citation type="journal article" date="2018" name="New Phytol.">
        <title>Phylogenomics of Endogonaceae and evolution of mycorrhizas within Mucoromycota.</title>
        <authorList>
            <person name="Chang Y."/>
            <person name="Desiro A."/>
            <person name="Na H."/>
            <person name="Sandor L."/>
            <person name="Lipzen A."/>
            <person name="Clum A."/>
            <person name="Barry K."/>
            <person name="Grigoriev I.V."/>
            <person name="Martin F.M."/>
            <person name="Stajich J.E."/>
            <person name="Smith M.E."/>
            <person name="Bonito G."/>
            <person name="Spatafora J.W."/>
        </authorList>
    </citation>
    <scope>NUCLEOTIDE SEQUENCE [LARGE SCALE GENOMIC DNA]</scope>
    <source>
        <strain evidence="2 3">GMNB39</strain>
    </source>
</reference>
<feature type="compositionally biased region" description="Basic residues" evidence="1">
    <location>
        <begin position="12"/>
        <end position="28"/>
    </location>
</feature>
<organism evidence="2 3">
    <name type="scientific">Jimgerdemannia flammicorona</name>
    <dbReference type="NCBI Taxonomy" id="994334"/>
    <lineage>
        <taxon>Eukaryota</taxon>
        <taxon>Fungi</taxon>
        <taxon>Fungi incertae sedis</taxon>
        <taxon>Mucoromycota</taxon>
        <taxon>Mucoromycotina</taxon>
        <taxon>Endogonomycetes</taxon>
        <taxon>Endogonales</taxon>
        <taxon>Endogonaceae</taxon>
        <taxon>Jimgerdemannia</taxon>
    </lineage>
</organism>
<sequence length="246" mass="28212">MLRLQNALHHQNTPKHHLRNARPKHIPSSKRTQNALKARFVFKMCLKHAVFKIRSKHAPCLALKTRFLFSAQNRSKHASCIALKTCFLLSAQNTFPTQTALTTLSILKTHVRPLKHIRIFFMEVHTILSHPIPSHPIPSHPIPSHPIPSHPISSHFVRGYPSHRFETLMDMLKTNVMIQRGHLVPINDEICHWHIDCGLNTPIYNLSVNEPIDVCLKKYAVSVLGAYLYFISVVTASDARWHLLLR</sequence>
<evidence type="ECO:0000313" key="2">
    <source>
        <dbReference type="EMBL" id="RUP51747.1"/>
    </source>
</evidence>
<evidence type="ECO:0000256" key="1">
    <source>
        <dbReference type="SAM" id="MobiDB-lite"/>
    </source>
</evidence>